<evidence type="ECO:0000313" key="1">
    <source>
        <dbReference type="EMBL" id="GAA3622823.1"/>
    </source>
</evidence>
<comment type="caution">
    <text evidence="1">The sequence shown here is derived from an EMBL/GenBank/DDBJ whole genome shotgun (WGS) entry which is preliminary data.</text>
</comment>
<sequence length="237" mass="25333">MTTIALSAHRSGLRAALNSDWARLVDAGLPSRWHAVAPLTGCRDLDGVLSRIRERPDPTLSALLELCADDDQLAGRSVLQAMLGKLVRLAGCDPSAGLDDYVTAMWFRIRTYPLAERPRRIAANLALDTLKSVQHQSHQPRGVDVTPYPPDVIVELSAERAAMDEDAISARTVIEVAAQLGVISLDTGAVLTSVYVDGLNGAAAAARHGKSQGAVRVQCHKAVRRLAQHSPTLALVA</sequence>
<dbReference type="EMBL" id="BAABAB010000017">
    <property type="protein sequence ID" value="GAA3622823.1"/>
    <property type="molecule type" value="Genomic_DNA"/>
</dbReference>
<protein>
    <recommendedName>
        <fullName evidence="3">Sigma-70 family RNA polymerase sigma factor</fullName>
    </recommendedName>
</protein>
<name>A0ABP7A1F7_9ACTN</name>
<dbReference type="Proteomes" id="UP001501490">
    <property type="component" value="Unassembled WGS sequence"/>
</dbReference>
<evidence type="ECO:0000313" key="2">
    <source>
        <dbReference type="Proteomes" id="UP001501490"/>
    </source>
</evidence>
<reference evidence="2" key="1">
    <citation type="journal article" date="2019" name="Int. J. Syst. Evol. Microbiol.">
        <title>The Global Catalogue of Microorganisms (GCM) 10K type strain sequencing project: providing services to taxonomists for standard genome sequencing and annotation.</title>
        <authorList>
            <consortium name="The Broad Institute Genomics Platform"/>
            <consortium name="The Broad Institute Genome Sequencing Center for Infectious Disease"/>
            <person name="Wu L."/>
            <person name="Ma J."/>
        </authorList>
    </citation>
    <scope>NUCLEOTIDE SEQUENCE [LARGE SCALE GENOMIC DNA]</scope>
    <source>
        <strain evidence="2">JCM 16929</strain>
    </source>
</reference>
<dbReference type="SUPFAM" id="SSF88659">
    <property type="entry name" value="Sigma3 and sigma4 domains of RNA polymerase sigma factors"/>
    <property type="match status" value="1"/>
</dbReference>
<keyword evidence="2" id="KW-1185">Reference proteome</keyword>
<gene>
    <name evidence="1" type="ORF">GCM10022236_26520</name>
</gene>
<organism evidence="1 2">
    <name type="scientific">Microlunatus ginsengisoli</name>
    <dbReference type="NCBI Taxonomy" id="363863"/>
    <lineage>
        <taxon>Bacteria</taxon>
        <taxon>Bacillati</taxon>
        <taxon>Actinomycetota</taxon>
        <taxon>Actinomycetes</taxon>
        <taxon>Propionibacteriales</taxon>
        <taxon>Propionibacteriaceae</taxon>
        <taxon>Microlunatus</taxon>
    </lineage>
</organism>
<dbReference type="RefSeq" id="WP_344805222.1">
    <property type="nucleotide sequence ID" value="NZ_BAABAB010000017.1"/>
</dbReference>
<dbReference type="InterPro" id="IPR036388">
    <property type="entry name" value="WH-like_DNA-bd_sf"/>
</dbReference>
<proteinExistence type="predicted"/>
<dbReference type="InterPro" id="IPR013324">
    <property type="entry name" value="RNA_pol_sigma_r3/r4-like"/>
</dbReference>
<accession>A0ABP7A1F7</accession>
<dbReference type="Gene3D" id="1.10.10.10">
    <property type="entry name" value="Winged helix-like DNA-binding domain superfamily/Winged helix DNA-binding domain"/>
    <property type="match status" value="1"/>
</dbReference>
<evidence type="ECO:0008006" key="3">
    <source>
        <dbReference type="Google" id="ProtNLM"/>
    </source>
</evidence>